<reference evidence="2 3" key="1">
    <citation type="submission" date="2018-11" db="EMBL/GenBank/DDBJ databases">
        <authorList>
            <consortium name="Pathogen Informatics"/>
        </authorList>
    </citation>
    <scope>NUCLEOTIDE SEQUENCE [LARGE SCALE GENOMIC DNA]</scope>
    <source>
        <strain evidence="2 3">NCTC10327</strain>
    </source>
</reference>
<organism evidence="2 3">
    <name type="scientific">Actinobaculum suis</name>
    <dbReference type="NCBI Taxonomy" id="1657"/>
    <lineage>
        <taxon>Bacteria</taxon>
        <taxon>Bacillati</taxon>
        <taxon>Actinomycetota</taxon>
        <taxon>Actinomycetes</taxon>
        <taxon>Actinomycetales</taxon>
        <taxon>Actinomycetaceae</taxon>
        <taxon>Actinobaculum</taxon>
    </lineage>
</organism>
<evidence type="ECO:0000313" key="2">
    <source>
        <dbReference type="EMBL" id="VDG77310.1"/>
    </source>
</evidence>
<sequence>MPSISLKPATEDRLVAELYKLGVCVVYAPISGASGHYYHEAGLVVVDSRTSPRWQIWTLAHELVHAWRGDDGPQPASVEALVDRTAARLLISGAEYALAEQLYGPNICLIAEELGVVPECVEAYRAWLTQTRGGS</sequence>
<dbReference type="InterPro" id="IPR010359">
    <property type="entry name" value="IrrE_HExxH"/>
</dbReference>
<feature type="domain" description="IrrE N-terminal-like" evidence="1">
    <location>
        <begin position="20"/>
        <end position="121"/>
    </location>
</feature>
<dbReference type="Pfam" id="PF06114">
    <property type="entry name" value="Peptidase_M78"/>
    <property type="match status" value="1"/>
</dbReference>
<gene>
    <name evidence="2" type="ORF">NCTC10327_01922</name>
</gene>
<proteinExistence type="predicted"/>
<dbReference type="AlphaFoldDB" id="A0A7Z9CAI0"/>
<evidence type="ECO:0000313" key="3">
    <source>
        <dbReference type="Proteomes" id="UP000269974"/>
    </source>
</evidence>
<dbReference type="Proteomes" id="UP000269974">
    <property type="component" value="Unassembled WGS sequence"/>
</dbReference>
<accession>A0A7Z9CAI0</accession>
<dbReference type="Gene3D" id="1.10.10.2910">
    <property type="match status" value="1"/>
</dbReference>
<evidence type="ECO:0000259" key="1">
    <source>
        <dbReference type="Pfam" id="PF06114"/>
    </source>
</evidence>
<protein>
    <submittedName>
        <fullName evidence="2">Domain of uncharacterized function (DUF955)</fullName>
    </submittedName>
</protein>
<dbReference type="EMBL" id="UYIO01000001">
    <property type="protein sequence ID" value="VDG77310.1"/>
    <property type="molecule type" value="Genomic_DNA"/>
</dbReference>
<comment type="caution">
    <text evidence="2">The sequence shown here is derived from an EMBL/GenBank/DDBJ whole genome shotgun (WGS) entry which is preliminary data.</text>
</comment>
<name>A0A7Z9CAI0_9ACTO</name>